<feature type="transmembrane region" description="Helical" evidence="5">
    <location>
        <begin position="71"/>
        <end position="91"/>
    </location>
</feature>
<dbReference type="VEuPathDB" id="FungiDB:YALI1_F31463g"/>
<protein>
    <submittedName>
        <fullName evidence="8">Major facilitator superfamily domain-containing protein</fullName>
    </submittedName>
</protein>
<dbReference type="GO" id="GO:0022857">
    <property type="term" value="F:transmembrane transporter activity"/>
    <property type="evidence" value="ECO:0007669"/>
    <property type="project" value="InterPro"/>
</dbReference>
<dbReference type="PANTHER" id="PTHR21576">
    <property type="entry name" value="UNCHARACTERIZED NODULIN-LIKE PROTEIN"/>
    <property type="match status" value="1"/>
</dbReference>
<proteinExistence type="predicted"/>
<dbReference type="EMBL" id="CP017558">
    <property type="protein sequence ID" value="AOW07630.1"/>
    <property type="molecule type" value="Genomic_DNA"/>
</dbReference>
<dbReference type="GO" id="GO:0000329">
    <property type="term" value="C:fungal-type vacuole membrane"/>
    <property type="evidence" value="ECO:0007669"/>
    <property type="project" value="TreeGrafter"/>
</dbReference>
<dbReference type="Proteomes" id="UP000256601">
    <property type="component" value="Unassembled WGS sequence"/>
</dbReference>
<dbReference type="AlphaFoldDB" id="A0A1H6Q248"/>
<name>A0A1H6Q248_YARLL</name>
<evidence type="ECO:0000256" key="1">
    <source>
        <dbReference type="ARBA" id="ARBA00004141"/>
    </source>
</evidence>
<dbReference type="InterPro" id="IPR011701">
    <property type="entry name" value="MFS"/>
</dbReference>
<feature type="transmembrane region" description="Helical" evidence="5">
    <location>
        <begin position="397"/>
        <end position="416"/>
    </location>
</feature>
<feature type="transmembrane region" description="Helical" evidence="5">
    <location>
        <begin position="139"/>
        <end position="157"/>
    </location>
</feature>
<dbReference type="InterPro" id="IPR020846">
    <property type="entry name" value="MFS_dom"/>
</dbReference>
<feature type="transmembrane region" description="Helical" evidence="5">
    <location>
        <begin position="97"/>
        <end position="118"/>
    </location>
</feature>
<feature type="transmembrane region" description="Helical" evidence="5">
    <location>
        <begin position="227"/>
        <end position="252"/>
    </location>
</feature>
<evidence type="ECO:0000313" key="10">
    <source>
        <dbReference type="Proteomes" id="UP000256601"/>
    </source>
</evidence>
<sequence>MDSRKLALLCSFLVASGCGTMYVYSAYAPQLATRLHFNASESQIIGLCGTVGVSLLGIAAGIIIDKYGTTTPIVLGGVFLMLGYSLITLCYIKSIESVLLCALALMAAGFGSGMSFVASIKVCALNYPENRGTASSIPLAAFGLSAFLFSTIAGIFFPGNTQGFLILLTVLTSSLSLVLVPFVRVIPAVSHAEDEALLDDGCSSSSCESVDIYGVSLFKSIDFWKHFLIIGCIAGCGQMYIYGCGYVIRALVGPDVETSGVQSFHVAMISLLSFCGRLLSGSISDVLTRYQYSRLWMIFISLALGLVGSFLATVVTEISFLWMVSLSFGLSYGFCYGVYPTIIAEMFGMTYFSQNWGYSGSSAVFSAYFFTTTFGKVFDSHSKGDVCYEGVNCYKSAFNMAFYVFAVFVVMILYMIHNNYQKFKQ</sequence>
<dbReference type="OMA" id="THRRRCC"/>
<feature type="transmembrane region" description="Helical" evidence="5">
    <location>
        <begin position="320"/>
        <end position="344"/>
    </location>
</feature>
<dbReference type="PROSITE" id="PS50850">
    <property type="entry name" value="MFS"/>
    <property type="match status" value="1"/>
</dbReference>
<dbReference type="Pfam" id="PF07690">
    <property type="entry name" value="MFS_1"/>
    <property type="match status" value="1"/>
</dbReference>
<feature type="transmembrane region" description="Helical" evidence="5">
    <location>
        <begin position="356"/>
        <end position="377"/>
    </location>
</feature>
<evidence type="ECO:0000313" key="8">
    <source>
        <dbReference type="EMBL" id="RDW27664.1"/>
    </source>
</evidence>
<feature type="transmembrane region" description="Helical" evidence="5">
    <location>
        <begin position="163"/>
        <end position="183"/>
    </location>
</feature>
<evidence type="ECO:0000313" key="9">
    <source>
        <dbReference type="Proteomes" id="UP000182444"/>
    </source>
</evidence>
<evidence type="ECO:0000313" key="7">
    <source>
        <dbReference type="EMBL" id="AOW07630.1"/>
    </source>
</evidence>
<dbReference type="Proteomes" id="UP000182444">
    <property type="component" value="Chromosome 1F"/>
</dbReference>
<dbReference type="VEuPathDB" id="FungiDB:YALI0_F24035g"/>
<dbReference type="KEGG" id="yli:2908733"/>
<dbReference type="RefSeq" id="XP_505813.1">
    <property type="nucleotide sequence ID" value="XM_505813.1"/>
</dbReference>
<dbReference type="eggNOG" id="ENOG502RWDV">
    <property type="taxonomic scope" value="Eukaryota"/>
</dbReference>
<dbReference type="PANTHER" id="PTHR21576:SF158">
    <property type="entry name" value="RIBOSOMAL RNA-PROCESSING PROTEIN 12-LIKE CONSERVED DOMAIN-CONTAINING PROTEIN"/>
    <property type="match status" value="1"/>
</dbReference>
<evidence type="ECO:0000256" key="3">
    <source>
        <dbReference type="ARBA" id="ARBA00022989"/>
    </source>
</evidence>
<dbReference type="EMBL" id="KZ858960">
    <property type="protein sequence ID" value="RDW27664.1"/>
    <property type="molecule type" value="Genomic_DNA"/>
</dbReference>
<feature type="transmembrane region" description="Helical" evidence="5">
    <location>
        <begin position="264"/>
        <end position="283"/>
    </location>
</feature>
<evidence type="ECO:0000256" key="4">
    <source>
        <dbReference type="ARBA" id="ARBA00023136"/>
    </source>
</evidence>
<dbReference type="Gene3D" id="1.20.1250.20">
    <property type="entry name" value="MFS general substrate transporter like domains"/>
    <property type="match status" value="2"/>
</dbReference>
<dbReference type="SUPFAM" id="SSF103473">
    <property type="entry name" value="MFS general substrate transporter"/>
    <property type="match status" value="1"/>
</dbReference>
<evidence type="ECO:0000256" key="5">
    <source>
        <dbReference type="SAM" id="Phobius"/>
    </source>
</evidence>
<keyword evidence="3 5" id="KW-1133">Transmembrane helix</keyword>
<dbReference type="GeneID" id="2908733"/>
<reference evidence="8 10" key="2">
    <citation type="submission" date="2018-07" db="EMBL/GenBank/DDBJ databases">
        <title>Draft Genome Assemblies for Five Robust Yarrowia lipolytica Strains Exhibiting High Lipid Production and Pentose Sugar Utilization and Sugar Alcohol Secretion from Undetoxified Lignocellulosic Biomass Hydrolysates.</title>
        <authorList>
            <consortium name="DOE Joint Genome Institute"/>
            <person name="Walker C."/>
            <person name="Ryu S."/>
            <person name="Na H."/>
            <person name="Zane M."/>
            <person name="LaButti K."/>
            <person name="Lipzen A."/>
            <person name="Haridas S."/>
            <person name="Barry K."/>
            <person name="Grigoriev I.V."/>
            <person name="Quarterman J."/>
            <person name="Slininger P."/>
            <person name="Dien B."/>
            <person name="Trinh C.T."/>
        </authorList>
    </citation>
    <scope>NUCLEOTIDE SEQUENCE [LARGE SCALE GENOMIC DNA]</scope>
    <source>
        <strain evidence="8 10">YB392</strain>
    </source>
</reference>
<comment type="subcellular location">
    <subcellularLocation>
        <location evidence="1">Membrane</location>
        <topology evidence="1">Multi-pass membrane protein</topology>
    </subcellularLocation>
</comment>
<feature type="transmembrane region" description="Helical" evidence="5">
    <location>
        <begin position="295"/>
        <end position="314"/>
    </location>
</feature>
<feature type="domain" description="Major facilitator superfamily (MFS) profile" evidence="6">
    <location>
        <begin position="1"/>
        <end position="424"/>
    </location>
</feature>
<evidence type="ECO:0000256" key="2">
    <source>
        <dbReference type="ARBA" id="ARBA00022692"/>
    </source>
</evidence>
<keyword evidence="2 5" id="KW-0812">Transmembrane</keyword>
<feature type="transmembrane region" description="Helical" evidence="5">
    <location>
        <begin position="44"/>
        <end position="64"/>
    </location>
</feature>
<dbReference type="InterPro" id="IPR036259">
    <property type="entry name" value="MFS_trans_sf"/>
</dbReference>
<dbReference type="OrthoDB" id="410267at2759"/>
<keyword evidence="4 5" id="KW-0472">Membrane</keyword>
<accession>A0A1H6Q248</accession>
<gene>
    <name evidence="8" type="ORF">B0I71DRAFT_128731</name>
    <name evidence="7" type="ORF">YALI1_F31463g</name>
</gene>
<organism evidence="7 9">
    <name type="scientific">Yarrowia lipolytica</name>
    <name type="common">Candida lipolytica</name>
    <dbReference type="NCBI Taxonomy" id="4952"/>
    <lineage>
        <taxon>Eukaryota</taxon>
        <taxon>Fungi</taxon>
        <taxon>Dikarya</taxon>
        <taxon>Ascomycota</taxon>
        <taxon>Saccharomycotina</taxon>
        <taxon>Dipodascomycetes</taxon>
        <taxon>Dipodascales</taxon>
        <taxon>Dipodascales incertae sedis</taxon>
        <taxon>Yarrowia</taxon>
    </lineage>
</organism>
<dbReference type="PROSITE" id="PS51257">
    <property type="entry name" value="PROKAR_LIPOPROTEIN"/>
    <property type="match status" value="1"/>
</dbReference>
<evidence type="ECO:0000259" key="6">
    <source>
        <dbReference type="PROSITE" id="PS50850"/>
    </source>
</evidence>
<reference evidence="7 9" key="1">
    <citation type="journal article" date="2016" name="PLoS ONE">
        <title>Sequence Assembly of Yarrowia lipolytica Strain W29/CLIB89 Shows Transposable Element Diversity.</title>
        <authorList>
            <person name="Magnan C."/>
            <person name="Yu J."/>
            <person name="Chang I."/>
            <person name="Jahn E."/>
            <person name="Kanomata Y."/>
            <person name="Wu J."/>
            <person name="Zeller M."/>
            <person name="Oakes M."/>
            <person name="Baldi P."/>
            <person name="Sandmeyer S."/>
        </authorList>
    </citation>
    <scope>NUCLEOTIDE SEQUENCE [LARGE SCALE GENOMIC DNA]</scope>
    <source>
        <strain evidence="7">CLIB89</strain>
        <strain evidence="9">CLIB89(W29)</strain>
    </source>
</reference>